<accession>A0A6J5W328</accession>
<organism evidence="2 4">
    <name type="scientific">Prunus armeniaca</name>
    <name type="common">Apricot</name>
    <name type="synonym">Armeniaca vulgaris</name>
    <dbReference type="NCBI Taxonomy" id="36596"/>
    <lineage>
        <taxon>Eukaryota</taxon>
        <taxon>Viridiplantae</taxon>
        <taxon>Streptophyta</taxon>
        <taxon>Embryophyta</taxon>
        <taxon>Tracheophyta</taxon>
        <taxon>Spermatophyta</taxon>
        <taxon>Magnoliopsida</taxon>
        <taxon>eudicotyledons</taxon>
        <taxon>Gunneridae</taxon>
        <taxon>Pentapetalae</taxon>
        <taxon>rosids</taxon>
        <taxon>fabids</taxon>
        <taxon>Rosales</taxon>
        <taxon>Rosaceae</taxon>
        <taxon>Amygdaloideae</taxon>
        <taxon>Amygdaleae</taxon>
        <taxon>Prunus</taxon>
    </lineage>
</organism>
<evidence type="ECO:0000313" key="1">
    <source>
        <dbReference type="EMBL" id="CAB4263630.1"/>
    </source>
</evidence>
<proteinExistence type="predicted"/>
<dbReference type="Proteomes" id="UP000507222">
    <property type="component" value="Unassembled WGS sequence"/>
</dbReference>
<keyword evidence="4" id="KW-1185">Reference proteome</keyword>
<dbReference type="Proteomes" id="UP000507245">
    <property type="component" value="Unassembled WGS sequence"/>
</dbReference>
<dbReference type="EMBL" id="CAEKDK010000001">
    <property type="protein sequence ID" value="CAB4263630.1"/>
    <property type="molecule type" value="Genomic_DNA"/>
</dbReference>
<evidence type="ECO:0000313" key="2">
    <source>
        <dbReference type="EMBL" id="CAB4294205.1"/>
    </source>
</evidence>
<gene>
    <name evidence="1" type="ORF">CURHAP_LOCUS4186</name>
    <name evidence="2" type="ORF">ORAREDHAP_LOCUS4202</name>
</gene>
<reference evidence="2 3" key="2">
    <citation type="submission" date="2020-05" db="EMBL/GenBank/DDBJ databases">
        <authorList>
            <person name="Campoy J."/>
            <person name="Schneeberger K."/>
            <person name="Spophaly S."/>
        </authorList>
    </citation>
    <scope>NUCLEOTIDE SEQUENCE [LARGE SCALE GENOMIC DNA]</scope>
    <source>
        <strain evidence="2">PruArmRojPasFocal</strain>
    </source>
</reference>
<evidence type="ECO:0000313" key="4">
    <source>
        <dbReference type="Proteomes" id="UP000507245"/>
    </source>
</evidence>
<protein>
    <submittedName>
        <fullName evidence="2">Uncharacterized protein</fullName>
    </submittedName>
</protein>
<name>A0A6J5W328_PRUAR</name>
<evidence type="ECO:0000313" key="3">
    <source>
        <dbReference type="Proteomes" id="UP000507222"/>
    </source>
</evidence>
<sequence>MNIASIRDLQLFQFGVTIRVRVCRTWRPKVFKSDDQFSGLQCILVDTMWIRVSKCQLITLNLNVVVTD</sequence>
<dbReference type="AlphaFoldDB" id="A0A6J5W328"/>
<dbReference type="EMBL" id="CAEKKB010000001">
    <property type="protein sequence ID" value="CAB4294205.1"/>
    <property type="molecule type" value="Genomic_DNA"/>
</dbReference>
<reference evidence="4" key="1">
    <citation type="journal article" date="2020" name="Genome Biol.">
        <title>Gamete binning: chromosome-level and haplotype-resolved genome assembly enabled by high-throughput single-cell sequencing of gamete genomes.</title>
        <authorList>
            <person name="Campoy J.A."/>
            <person name="Sun H."/>
            <person name="Goel M."/>
            <person name="Jiao W.-B."/>
            <person name="Folz-Donahue K."/>
            <person name="Wang N."/>
            <person name="Rubio M."/>
            <person name="Liu C."/>
            <person name="Kukat C."/>
            <person name="Ruiz D."/>
            <person name="Huettel B."/>
            <person name="Schneeberger K."/>
        </authorList>
    </citation>
    <scope>NUCLEOTIDE SEQUENCE [LARGE SCALE GENOMIC DNA]</scope>
    <source>
        <strain evidence="4">cv. Rojo Pasion</strain>
    </source>
</reference>